<proteinExistence type="predicted"/>
<dbReference type="Pfam" id="PF14153">
    <property type="entry name" value="Spore_coat_CotO"/>
    <property type="match status" value="1"/>
</dbReference>
<feature type="compositionally biased region" description="Basic and acidic residues" evidence="1">
    <location>
        <begin position="37"/>
        <end position="66"/>
    </location>
</feature>
<dbReference type="Proteomes" id="UP000053681">
    <property type="component" value="Unassembled WGS sequence"/>
</dbReference>
<evidence type="ECO:0008006" key="4">
    <source>
        <dbReference type="Google" id="ProtNLM"/>
    </source>
</evidence>
<dbReference type="GeneID" id="93681181"/>
<sequence length="157" mass="17895">MTDSRSRSEDNEPLMYIVQPNQAQTTRSMQYFYSSKQNEKEQEPLKEEPTFSPIEDVKSQEVKPEKAGLPANVHKQKEQKKPNKAFQYMNISEKLNFLCGFPKHMSQPICEISVEGNSFIGTIVEFVDGEVSILAPPHDKPNRVPVKDIVTISIVKI</sequence>
<comment type="caution">
    <text evidence="2">The sequence shown here is derived from an EMBL/GenBank/DDBJ whole genome shotgun (WGS) entry which is preliminary data.</text>
</comment>
<evidence type="ECO:0000313" key="3">
    <source>
        <dbReference type="Proteomes" id="UP000053681"/>
    </source>
</evidence>
<protein>
    <recommendedName>
        <fullName evidence="4">Spore coat protein CotO</fullName>
    </recommendedName>
</protein>
<feature type="region of interest" description="Disordered" evidence="1">
    <location>
        <begin position="1"/>
        <end position="81"/>
    </location>
</feature>
<dbReference type="EMBL" id="LNQP01000061">
    <property type="protein sequence ID" value="KSU86886.1"/>
    <property type="molecule type" value="Genomic_DNA"/>
</dbReference>
<evidence type="ECO:0000313" key="2">
    <source>
        <dbReference type="EMBL" id="KSU86886.1"/>
    </source>
</evidence>
<feature type="compositionally biased region" description="Basic and acidic residues" evidence="1">
    <location>
        <begin position="1"/>
        <end position="10"/>
    </location>
</feature>
<dbReference type="RefSeq" id="WP_025908126.1">
    <property type="nucleotide sequence ID" value="NZ_KQ758676.1"/>
</dbReference>
<reference evidence="2 3" key="1">
    <citation type="submission" date="2015-11" db="EMBL/GenBank/DDBJ databases">
        <title>Bacillus caseinolyticus sp nov.</title>
        <authorList>
            <person name="Dastager S.G."/>
            <person name="Mawlankar R."/>
        </authorList>
    </citation>
    <scope>NUCLEOTIDE SEQUENCE [LARGE SCALE GENOMIC DNA]</scope>
    <source>
        <strain evidence="2 3">SGD-V-76</strain>
    </source>
</reference>
<name>A0A0V8JIN8_9BACI</name>
<evidence type="ECO:0000256" key="1">
    <source>
        <dbReference type="SAM" id="MobiDB-lite"/>
    </source>
</evidence>
<feature type="compositionally biased region" description="Polar residues" evidence="1">
    <location>
        <begin position="19"/>
        <end position="36"/>
    </location>
</feature>
<dbReference type="InterPro" id="IPR025439">
    <property type="entry name" value="Spore_coat_CotO"/>
</dbReference>
<dbReference type="AlphaFoldDB" id="A0A0V8JIN8"/>
<keyword evidence="3" id="KW-1185">Reference proteome</keyword>
<organism evidence="2 3">
    <name type="scientific">Priestia veravalensis</name>
    <dbReference type="NCBI Taxonomy" id="1414648"/>
    <lineage>
        <taxon>Bacteria</taxon>
        <taxon>Bacillati</taxon>
        <taxon>Bacillota</taxon>
        <taxon>Bacilli</taxon>
        <taxon>Bacillales</taxon>
        <taxon>Bacillaceae</taxon>
        <taxon>Priestia</taxon>
    </lineage>
</organism>
<accession>A0A0V8JIN8</accession>
<gene>
    <name evidence="2" type="ORF">AS180_16085</name>
</gene>